<evidence type="ECO:0000256" key="2">
    <source>
        <dbReference type="PROSITE-ProRule" id="PRU00708"/>
    </source>
</evidence>
<protein>
    <submittedName>
        <fullName evidence="3">Uncharacterized protein</fullName>
    </submittedName>
</protein>
<dbReference type="Gene3D" id="3.40.50.150">
    <property type="entry name" value="Vaccinia Virus protein VP39"/>
    <property type="match status" value="2"/>
</dbReference>
<proteinExistence type="predicted"/>
<feature type="repeat" description="PPR" evidence="2">
    <location>
        <begin position="173"/>
        <end position="207"/>
    </location>
</feature>
<feature type="repeat" description="PPR" evidence="2">
    <location>
        <begin position="71"/>
        <end position="105"/>
    </location>
</feature>
<dbReference type="Gene3D" id="1.25.40.10">
    <property type="entry name" value="Tetratricopeptide repeat domain"/>
    <property type="match status" value="2"/>
</dbReference>
<dbReference type="InterPro" id="IPR011990">
    <property type="entry name" value="TPR-like_helical_dom_sf"/>
</dbReference>
<dbReference type="Pfam" id="PF01535">
    <property type="entry name" value="PPR"/>
    <property type="match status" value="3"/>
</dbReference>
<dbReference type="SUPFAM" id="SSF53335">
    <property type="entry name" value="S-adenosyl-L-methionine-dependent methyltransferases"/>
    <property type="match status" value="1"/>
</dbReference>
<dbReference type="Pfam" id="PF13812">
    <property type="entry name" value="PPR_3"/>
    <property type="match status" value="1"/>
</dbReference>
<keyword evidence="1" id="KW-0677">Repeat</keyword>
<dbReference type="InterPro" id="IPR029063">
    <property type="entry name" value="SAM-dependent_MTases_sf"/>
</dbReference>
<dbReference type="PANTHER" id="PTHR47447">
    <property type="entry name" value="OS03G0856100 PROTEIN"/>
    <property type="match status" value="1"/>
</dbReference>
<evidence type="ECO:0000256" key="1">
    <source>
        <dbReference type="ARBA" id="ARBA00022737"/>
    </source>
</evidence>
<accession>A0AA36HW18</accession>
<comment type="caution">
    <text evidence="3">The sequence shown here is derived from an EMBL/GenBank/DDBJ whole genome shotgun (WGS) entry which is preliminary data.</text>
</comment>
<dbReference type="PROSITE" id="PS51375">
    <property type="entry name" value="PPR"/>
    <property type="match status" value="2"/>
</dbReference>
<keyword evidence="4" id="KW-1185">Reference proteome</keyword>
<dbReference type="EMBL" id="CAUJNA010000335">
    <property type="protein sequence ID" value="CAJ1375697.1"/>
    <property type="molecule type" value="Genomic_DNA"/>
</dbReference>
<evidence type="ECO:0000313" key="4">
    <source>
        <dbReference type="Proteomes" id="UP001178507"/>
    </source>
</evidence>
<name>A0AA36HW18_9DINO</name>
<dbReference type="PANTHER" id="PTHR47447:SF17">
    <property type="entry name" value="OS12G0638900 PROTEIN"/>
    <property type="match status" value="1"/>
</dbReference>
<sequence length="781" mass="85316">MPSAVVAAGNAVLQTGTSQAKLQAALEPFWEDLKNPRAGSALLKHLARRKKLRYVLSLLKLLQEDPDCEVNGFHFTIAISACGKARKWRQALALFRGMETQAVQANTVTYGACISALKADQWLLCLEMLEEMPQRGVPRSPIAMSAGISALGERWELSLQLLGSMREEQISPDTVACNACISACASSAQWPMALHLLHAMPAAELAPDIISFSAAIGSCEEGQQWEKSLALFHDIQSRGMRLDDFSYNALIGSFSRAGEWQYALHFLSLKAASKYQLDVHACSACVSVCERAGQWEHVLSLWPKLQMVQQRANLQQRRLYSLSSDGPEEVTERLMRALEFQWASGYPFLPAGEDQLTHGFFKYIAGMQALCARELLQLVPDARQVLDMFCGSGTVLVESLVAGKRALGCDVSPLALLLATHHTDARDIDLQEFLGVSERLAEESGDWQALKSQIAVVSEVGLRDALQFVLLVSLSRASDETYLHSSSKAPADEESFSPYLFLGVARLYASRVGALRHAIGGEAGERMGCDLFRCDNRLLRLESPVDAIITGPPYPGVYDYHAVAQECAEQLGDETLFNFCAPGFSIHGAAAPTAESSAEAEKGESSAEYAPGREIGQNSLWLEDPNWAQQWQAQQEAWLDSAFANLRPGGTATLMIGDGDASALGDGGFDCLQSTLQAAAAAGFETVATATIRARSRHPKQPKGMKRTEHMGPCARRVLVGVPWAGVKRRMEQLVKSSKDASNVGTRRIGKMRTPPVQIQEEFRSITALSRFHRGLCKVQL</sequence>
<reference evidence="3" key="1">
    <citation type="submission" date="2023-08" db="EMBL/GenBank/DDBJ databases">
        <authorList>
            <person name="Chen Y."/>
            <person name="Shah S."/>
            <person name="Dougan E. K."/>
            <person name="Thang M."/>
            <person name="Chan C."/>
        </authorList>
    </citation>
    <scope>NUCLEOTIDE SEQUENCE</scope>
</reference>
<dbReference type="InterPro" id="IPR002885">
    <property type="entry name" value="PPR_rpt"/>
</dbReference>
<dbReference type="AlphaFoldDB" id="A0AA36HW18"/>
<evidence type="ECO:0000313" key="3">
    <source>
        <dbReference type="EMBL" id="CAJ1375697.1"/>
    </source>
</evidence>
<dbReference type="Proteomes" id="UP001178507">
    <property type="component" value="Unassembled WGS sequence"/>
</dbReference>
<gene>
    <name evidence="3" type="ORF">EVOR1521_LOCUS4921</name>
</gene>
<organism evidence="3 4">
    <name type="scientific">Effrenium voratum</name>
    <dbReference type="NCBI Taxonomy" id="2562239"/>
    <lineage>
        <taxon>Eukaryota</taxon>
        <taxon>Sar</taxon>
        <taxon>Alveolata</taxon>
        <taxon>Dinophyceae</taxon>
        <taxon>Suessiales</taxon>
        <taxon>Symbiodiniaceae</taxon>
        <taxon>Effrenium</taxon>
    </lineage>
</organism>
<dbReference type="NCBIfam" id="TIGR00756">
    <property type="entry name" value="PPR"/>
    <property type="match status" value="1"/>
</dbReference>